<dbReference type="Pfam" id="PF07277">
    <property type="entry name" value="SapC"/>
    <property type="match status" value="1"/>
</dbReference>
<reference evidence="2" key="1">
    <citation type="journal article" date="2019" name="Int. J. Syst. Evol. Microbiol.">
        <title>The Global Catalogue of Microorganisms (GCM) 10K type strain sequencing project: providing services to taxonomists for standard genome sequencing and annotation.</title>
        <authorList>
            <consortium name="The Broad Institute Genomics Platform"/>
            <consortium name="The Broad Institute Genome Sequencing Center for Infectious Disease"/>
            <person name="Wu L."/>
            <person name="Ma J."/>
        </authorList>
    </citation>
    <scope>NUCLEOTIDE SEQUENCE [LARGE SCALE GENOMIC DNA]</scope>
    <source>
        <strain evidence="2">CGMCC 1.10759</strain>
    </source>
</reference>
<dbReference type="EMBL" id="JBHSDU010000014">
    <property type="protein sequence ID" value="MFC4312309.1"/>
    <property type="molecule type" value="Genomic_DNA"/>
</dbReference>
<accession>A0ABV8T126</accession>
<proteinExistence type="predicted"/>
<evidence type="ECO:0000313" key="1">
    <source>
        <dbReference type="EMBL" id="MFC4312309.1"/>
    </source>
</evidence>
<dbReference type="RefSeq" id="WP_380601584.1">
    <property type="nucleotide sequence ID" value="NZ_JBHSDU010000014.1"/>
</dbReference>
<keyword evidence="2" id="KW-1185">Reference proteome</keyword>
<protein>
    <submittedName>
        <fullName evidence="1">SapC family protein</fullName>
    </submittedName>
</protein>
<gene>
    <name evidence="1" type="ORF">ACFPN2_24720</name>
</gene>
<dbReference type="Proteomes" id="UP001595904">
    <property type="component" value="Unassembled WGS sequence"/>
</dbReference>
<dbReference type="InterPro" id="IPR010836">
    <property type="entry name" value="SapC"/>
</dbReference>
<comment type="caution">
    <text evidence="1">The sequence shown here is derived from an EMBL/GenBank/DDBJ whole genome shotgun (WGS) entry which is preliminary data.</text>
</comment>
<evidence type="ECO:0000313" key="2">
    <source>
        <dbReference type="Proteomes" id="UP001595904"/>
    </source>
</evidence>
<organism evidence="1 2">
    <name type="scientific">Steroidobacter flavus</name>
    <dbReference type="NCBI Taxonomy" id="1842136"/>
    <lineage>
        <taxon>Bacteria</taxon>
        <taxon>Pseudomonadati</taxon>
        <taxon>Pseudomonadota</taxon>
        <taxon>Gammaproteobacteria</taxon>
        <taxon>Steroidobacterales</taxon>
        <taxon>Steroidobacteraceae</taxon>
        <taxon>Steroidobacter</taxon>
    </lineage>
</organism>
<sequence length="226" mass="24806">MTTHQLLNPQDHAHLRLLPRSGAEPHFVQIVPGEFVAAAIACPILFSKDVATGAFYAGAVLGLNPGEGALKSAEERGGFEPLNLQRDGFFISGERIAIDRGHPRFSETQGEPLFDEAQQPSPSLRQIQRVLGQLHEGIEQTALLVRDLVNLKLLEPIDVSLNFDDGERLRLEGLYTVSRDSLRELGDGDVQRLFRSGHLHLAYTIAGSLNQLAVLAHLRNRKLAGV</sequence>
<name>A0ABV8T126_9GAMM</name>